<evidence type="ECO:0000313" key="3">
    <source>
        <dbReference type="Proteomes" id="UP000253517"/>
    </source>
</evidence>
<feature type="transmembrane region" description="Helical" evidence="1">
    <location>
        <begin position="208"/>
        <end position="230"/>
    </location>
</feature>
<organism evidence="2 3">
    <name type="scientific">Schleiferia thermophila</name>
    <dbReference type="NCBI Taxonomy" id="884107"/>
    <lineage>
        <taxon>Bacteria</taxon>
        <taxon>Pseudomonadati</taxon>
        <taxon>Bacteroidota</taxon>
        <taxon>Flavobacteriia</taxon>
        <taxon>Flavobacteriales</taxon>
        <taxon>Schleiferiaceae</taxon>
        <taxon>Schleiferia</taxon>
    </lineage>
</organism>
<name>A0A369A2Z7_9FLAO</name>
<sequence>MAVQEVLLVIVAGVGSFAAGLTVYRSGLPGYLVMLVLFPWFLPLELAIFTASVVHFLDYLVKFSVIRYRARPREVLLFGILVLVGSWLGANVFVDLKNYTDLVLFGSEMGVFKMVFTGILIVSIMAEWANDQGVLVRYRLPDVVAGLAIGVFSGFSGVFESIKKQLYRPEGLTFVQLSSVTIVSSLFSDMARLPVYLGLIFQTEREMTVSYLSLAAGMGSALAVLSGIRYLREVRDEGFRRVNLWIFLVSALGLLLRNFF</sequence>
<comment type="caution">
    <text evidence="2">The sequence shown here is derived from an EMBL/GenBank/DDBJ whole genome shotgun (WGS) entry which is preliminary data.</text>
</comment>
<feature type="transmembrane region" description="Helical" evidence="1">
    <location>
        <begin position="31"/>
        <end position="55"/>
    </location>
</feature>
<dbReference type="AlphaFoldDB" id="A0A369A2Z7"/>
<feature type="transmembrane region" description="Helical" evidence="1">
    <location>
        <begin position="103"/>
        <end position="126"/>
    </location>
</feature>
<dbReference type="RefSeq" id="WP_114366038.1">
    <property type="nucleotide sequence ID" value="NZ_BHZF01000002.1"/>
</dbReference>
<reference evidence="2 3" key="1">
    <citation type="submission" date="2018-07" db="EMBL/GenBank/DDBJ databases">
        <title>Genomic Encyclopedia of Type Strains, Phase IV (KMG-IV): sequencing the most valuable type-strain genomes for metagenomic binning, comparative biology and taxonomic classification.</title>
        <authorList>
            <person name="Goeker M."/>
        </authorList>
    </citation>
    <scope>NUCLEOTIDE SEQUENCE [LARGE SCALE GENOMIC DNA]</scope>
    <source>
        <strain evidence="2 3">DSM 21410</strain>
    </source>
</reference>
<dbReference type="Proteomes" id="UP000253517">
    <property type="component" value="Unassembled WGS sequence"/>
</dbReference>
<proteinExistence type="predicted"/>
<protein>
    <submittedName>
        <fullName evidence="2">Sulfite exporter TauE/SafE</fullName>
    </submittedName>
</protein>
<feature type="transmembrane region" description="Helical" evidence="1">
    <location>
        <begin position="75"/>
        <end position="96"/>
    </location>
</feature>
<keyword evidence="1" id="KW-0472">Membrane</keyword>
<dbReference type="EMBL" id="QPJS01000002">
    <property type="protein sequence ID" value="RCX03561.1"/>
    <property type="molecule type" value="Genomic_DNA"/>
</dbReference>
<feature type="transmembrane region" description="Helical" evidence="1">
    <location>
        <begin position="242"/>
        <end position="259"/>
    </location>
</feature>
<evidence type="ECO:0000256" key="1">
    <source>
        <dbReference type="SAM" id="Phobius"/>
    </source>
</evidence>
<evidence type="ECO:0000313" key="2">
    <source>
        <dbReference type="EMBL" id="RCX03561.1"/>
    </source>
</evidence>
<accession>A0A369A2Z7</accession>
<keyword evidence="3" id="KW-1185">Reference proteome</keyword>
<gene>
    <name evidence="2" type="ORF">DES35_10210</name>
</gene>
<keyword evidence="1" id="KW-1133">Transmembrane helix</keyword>
<feature type="transmembrane region" description="Helical" evidence="1">
    <location>
        <begin position="6"/>
        <end position="24"/>
    </location>
</feature>
<feature type="transmembrane region" description="Helical" evidence="1">
    <location>
        <begin position="138"/>
        <end position="159"/>
    </location>
</feature>
<keyword evidence="1" id="KW-0812">Transmembrane</keyword>